<evidence type="ECO:0000256" key="5">
    <source>
        <dbReference type="ARBA" id="ARBA00022898"/>
    </source>
</evidence>
<gene>
    <name evidence="9" type="ORF">GBAR_LOCUS11144</name>
</gene>
<evidence type="ECO:0000256" key="2">
    <source>
        <dbReference type="ARBA" id="ARBA00004819"/>
    </source>
</evidence>
<evidence type="ECO:0000256" key="8">
    <source>
        <dbReference type="RuleBase" id="RU003560"/>
    </source>
</evidence>
<evidence type="ECO:0000256" key="7">
    <source>
        <dbReference type="ARBA" id="ARBA00023244"/>
    </source>
</evidence>
<comment type="pathway">
    <text evidence="2">Porphyrin-containing compound metabolism; protoporphyrin-IX biosynthesis; 5-aminolevulinate from L-glutamyl-tRNA(Glu): step 2/2.</text>
</comment>
<accession>A0AA35RXH7</accession>
<proteinExistence type="inferred from homology"/>
<dbReference type="EC" id="5.4.3.8" evidence="4"/>
<dbReference type="InterPro" id="IPR015424">
    <property type="entry name" value="PyrdxlP-dep_Trfase"/>
</dbReference>
<name>A0AA35RXH7_GEOBA</name>
<dbReference type="Proteomes" id="UP001174909">
    <property type="component" value="Unassembled WGS sequence"/>
</dbReference>
<keyword evidence="5 8" id="KW-0663">Pyridoxal phosphate</keyword>
<keyword evidence="7" id="KW-0627">Porphyrin biosynthesis</keyword>
<dbReference type="InterPro" id="IPR015422">
    <property type="entry name" value="PyrdxlP-dep_Trfase_small"/>
</dbReference>
<evidence type="ECO:0000313" key="9">
    <source>
        <dbReference type="EMBL" id="CAI8018376.1"/>
    </source>
</evidence>
<dbReference type="InterPro" id="IPR005814">
    <property type="entry name" value="Aminotrans_3"/>
</dbReference>
<dbReference type="GO" id="GO:0008483">
    <property type="term" value="F:transaminase activity"/>
    <property type="evidence" value="ECO:0007669"/>
    <property type="project" value="InterPro"/>
</dbReference>
<dbReference type="Gene3D" id="3.90.1150.10">
    <property type="entry name" value="Aspartate Aminotransferase, domain 1"/>
    <property type="match status" value="1"/>
</dbReference>
<evidence type="ECO:0000256" key="4">
    <source>
        <dbReference type="ARBA" id="ARBA00012143"/>
    </source>
</evidence>
<dbReference type="SUPFAM" id="SSF53383">
    <property type="entry name" value="PLP-dependent transferases"/>
    <property type="match status" value="1"/>
</dbReference>
<dbReference type="AlphaFoldDB" id="A0AA35RXH7"/>
<evidence type="ECO:0000256" key="6">
    <source>
        <dbReference type="ARBA" id="ARBA00023235"/>
    </source>
</evidence>
<dbReference type="EMBL" id="CASHTH010001687">
    <property type="protein sequence ID" value="CAI8018376.1"/>
    <property type="molecule type" value="Genomic_DNA"/>
</dbReference>
<reference evidence="9" key="1">
    <citation type="submission" date="2023-03" db="EMBL/GenBank/DDBJ databases">
        <authorList>
            <person name="Steffen K."/>
            <person name="Cardenas P."/>
        </authorList>
    </citation>
    <scope>NUCLEOTIDE SEQUENCE</scope>
</reference>
<comment type="similarity">
    <text evidence="3">Belongs to the class-III pyridoxal-phosphate-dependent aminotransferase family. HemL subfamily.</text>
</comment>
<sequence>METTPQSRAIWEEACRYLPDGDSRHSIFWNPYPIFTESARGAVVTDADGVERLDFINTMTTMILGHGPAPVLDAARQQMELGLAYNSPNRHQVALARLLCERIPSFDQVRFTNSGTEATLNTIRAARAFTGRSKFAKVEGGYHGTHDAVLVSLRIDPSAAGAYDHPEPVASSAGLADGVLDQAVIVPYNDVEVARRILDENREDLAAVIVEPVMGSVGMLPADPAYLTMLRDFADDSGALLIFDEVISFRVAPGGAQEYYGVTPDMTALGKIIGGGFPVGAFGGRSDIMAQYSPVNGAAIAHGGTFNANPVTMAAGVATLNELTPTVYRRLAELTEMLRQGIRQVCSELEQPVVVTGAGSLFGIHFGHGPLNHYRDIASTDKDLAGRVFIGMLNEGFLLASNLVGALSTSLGEVEVDAFVRGFRRVLQRQLD</sequence>
<keyword evidence="10" id="KW-1185">Reference proteome</keyword>
<comment type="cofactor">
    <cofactor evidence="1">
        <name>pyridoxal 5'-phosphate</name>
        <dbReference type="ChEBI" id="CHEBI:597326"/>
    </cofactor>
</comment>
<dbReference type="PANTHER" id="PTHR43713:SF3">
    <property type="entry name" value="GLUTAMATE-1-SEMIALDEHYDE 2,1-AMINOMUTASE 1, CHLOROPLASTIC-RELATED"/>
    <property type="match status" value="1"/>
</dbReference>
<dbReference type="GO" id="GO:0030170">
    <property type="term" value="F:pyridoxal phosphate binding"/>
    <property type="evidence" value="ECO:0007669"/>
    <property type="project" value="InterPro"/>
</dbReference>
<dbReference type="PANTHER" id="PTHR43713">
    <property type="entry name" value="GLUTAMATE-1-SEMIALDEHYDE 2,1-AMINOMUTASE"/>
    <property type="match status" value="1"/>
</dbReference>
<evidence type="ECO:0000256" key="1">
    <source>
        <dbReference type="ARBA" id="ARBA00001933"/>
    </source>
</evidence>
<protein>
    <recommendedName>
        <fullName evidence="4">glutamate-1-semialdehyde 2,1-aminomutase</fullName>
        <ecNumber evidence="4">5.4.3.8</ecNumber>
    </recommendedName>
</protein>
<evidence type="ECO:0000313" key="10">
    <source>
        <dbReference type="Proteomes" id="UP001174909"/>
    </source>
</evidence>
<dbReference type="FunFam" id="3.40.640.10:FF:000021">
    <property type="entry name" value="Glutamate-1-semialdehyde 2,1-aminomutase"/>
    <property type="match status" value="1"/>
</dbReference>
<dbReference type="Pfam" id="PF00202">
    <property type="entry name" value="Aminotran_3"/>
    <property type="match status" value="1"/>
</dbReference>
<organism evidence="9 10">
    <name type="scientific">Geodia barretti</name>
    <name type="common">Barrett's horny sponge</name>
    <dbReference type="NCBI Taxonomy" id="519541"/>
    <lineage>
        <taxon>Eukaryota</taxon>
        <taxon>Metazoa</taxon>
        <taxon>Porifera</taxon>
        <taxon>Demospongiae</taxon>
        <taxon>Heteroscleromorpha</taxon>
        <taxon>Tetractinellida</taxon>
        <taxon>Astrophorina</taxon>
        <taxon>Geodiidae</taxon>
        <taxon>Geodia</taxon>
    </lineage>
</organism>
<dbReference type="CDD" id="cd00610">
    <property type="entry name" value="OAT_like"/>
    <property type="match status" value="1"/>
</dbReference>
<evidence type="ECO:0000256" key="3">
    <source>
        <dbReference type="ARBA" id="ARBA00008981"/>
    </source>
</evidence>
<dbReference type="GO" id="GO:0042286">
    <property type="term" value="F:glutamate-1-semialdehyde 2,1-aminomutase activity"/>
    <property type="evidence" value="ECO:0007669"/>
    <property type="project" value="UniProtKB-EC"/>
</dbReference>
<comment type="caution">
    <text evidence="9">The sequence shown here is derived from an EMBL/GenBank/DDBJ whole genome shotgun (WGS) entry which is preliminary data.</text>
</comment>
<dbReference type="GO" id="GO:0006779">
    <property type="term" value="P:porphyrin-containing compound biosynthetic process"/>
    <property type="evidence" value="ECO:0007669"/>
    <property type="project" value="UniProtKB-KW"/>
</dbReference>
<dbReference type="Gene3D" id="3.40.640.10">
    <property type="entry name" value="Type I PLP-dependent aspartate aminotransferase-like (Major domain)"/>
    <property type="match status" value="1"/>
</dbReference>
<dbReference type="InterPro" id="IPR015421">
    <property type="entry name" value="PyrdxlP-dep_Trfase_major"/>
</dbReference>
<keyword evidence="6" id="KW-0413">Isomerase</keyword>